<dbReference type="Proteomes" id="UP000075882">
    <property type="component" value="Unassembled WGS sequence"/>
</dbReference>
<proteinExistence type="predicted"/>
<reference evidence="1" key="1">
    <citation type="submission" date="2022-08" db="UniProtKB">
        <authorList>
            <consortium name="EnsemblMetazoa"/>
        </authorList>
    </citation>
    <scope>IDENTIFICATION</scope>
</reference>
<name>A0A8W7PG81_ANOCL</name>
<dbReference type="EnsemblMetazoa" id="ACOM031328-RA">
    <property type="protein sequence ID" value="ACOM031328-PA.1"/>
    <property type="gene ID" value="ACOM031328"/>
</dbReference>
<sequence>MPSSLRGVFRLSGSPVAFHTALDSRSFLGVFGPPTAGTTLRLTLTWFLAKFVSSVPDMSRPRFSIVLRRSSALRTRTIACLWRGMIGRPLFWASLRASLSWNRRRRICFAISRISCSVSSMLSGGGSTSGLFANSGLMLSNSFACSSIEWPHCSDTSITYMMQARRWAIAVMACISITLRSSSGWSRMPGVSITCQRRYL</sequence>
<organism evidence="1">
    <name type="scientific">Anopheles coluzzii</name>
    <name type="common">African malaria mosquito</name>
    <dbReference type="NCBI Taxonomy" id="1518534"/>
    <lineage>
        <taxon>Eukaryota</taxon>
        <taxon>Metazoa</taxon>
        <taxon>Ecdysozoa</taxon>
        <taxon>Arthropoda</taxon>
        <taxon>Hexapoda</taxon>
        <taxon>Insecta</taxon>
        <taxon>Pterygota</taxon>
        <taxon>Neoptera</taxon>
        <taxon>Endopterygota</taxon>
        <taxon>Diptera</taxon>
        <taxon>Nematocera</taxon>
        <taxon>Culicoidea</taxon>
        <taxon>Culicidae</taxon>
        <taxon>Anophelinae</taxon>
        <taxon>Anopheles</taxon>
    </lineage>
</organism>
<evidence type="ECO:0000313" key="1">
    <source>
        <dbReference type="EnsemblMetazoa" id="ACOM031328-PA.1"/>
    </source>
</evidence>
<dbReference type="AlphaFoldDB" id="A0A8W7PG81"/>
<accession>A0A8W7PG81</accession>
<protein>
    <submittedName>
        <fullName evidence="1">Uncharacterized protein</fullName>
    </submittedName>
</protein>